<evidence type="ECO:0000313" key="3">
    <source>
        <dbReference type="Proteomes" id="UP000033434"/>
    </source>
</evidence>
<comment type="caution">
    <text evidence="2">The sequence shown here is derived from an EMBL/GenBank/DDBJ whole genome shotgun (WGS) entry which is preliminary data.</text>
</comment>
<evidence type="ECO:0000256" key="1">
    <source>
        <dbReference type="SAM" id="SignalP"/>
    </source>
</evidence>
<evidence type="ECO:0000313" key="2">
    <source>
        <dbReference type="EMBL" id="KKE81602.1"/>
    </source>
</evidence>
<keyword evidence="1" id="KW-0732">Signal</keyword>
<protein>
    <submittedName>
        <fullName evidence="2">Uncharacterized protein</fullName>
    </submittedName>
</protein>
<name>A0A0F6A5W0_9GAMM</name>
<dbReference type="Proteomes" id="UP000033434">
    <property type="component" value="Unassembled WGS sequence"/>
</dbReference>
<sequence>MKNLLLSLLLVSGFSYAGMNTPGTTTYSAPTNLHVFNSNGDTYVNLPATGCSTSVYHLSPSHKKYDAIFSILLTAQTAGKKVKVRFDKCVNSTSNPFGNIVGIYLKD</sequence>
<dbReference type="RefSeq" id="WP_046357947.1">
    <property type="nucleotide sequence ID" value="NZ_AUXW01000184.1"/>
</dbReference>
<gene>
    <name evidence="2" type="ORF">N479_22150</name>
</gene>
<dbReference type="AlphaFoldDB" id="A0A0F6A5W0"/>
<accession>A0A0F6A5W0</accession>
<dbReference type="PATRIC" id="fig|1129367.4.peg.4605"/>
<organism evidence="2 3">
    <name type="scientific">Pseudoalteromonas luteoviolacea S4054</name>
    <dbReference type="NCBI Taxonomy" id="1129367"/>
    <lineage>
        <taxon>Bacteria</taxon>
        <taxon>Pseudomonadati</taxon>
        <taxon>Pseudomonadota</taxon>
        <taxon>Gammaproteobacteria</taxon>
        <taxon>Alteromonadales</taxon>
        <taxon>Pseudoalteromonadaceae</taxon>
        <taxon>Pseudoalteromonas</taxon>
    </lineage>
</organism>
<proteinExistence type="predicted"/>
<reference evidence="2 3" key="1">
    <citation type="journal article" date="2015" name="BMC Genomics">
        <title>Genome mining reveals unlocked bioactive potential of marine Gram-negative bacteria.</title>
        <authorList>
            <person name="Machado H."/>
            <person name="Sonnenschein E.C."/>
            <person name="Melchiorsen J."/>
            <person name="Gram L."/>
        </authorList>
    </citation>
    <scope>NUCLEOTIDE SEQUENCE [LARGE SCALE GENOMIC DNA]</scope>
    <source>
        <strain evidence="2 3">S4054</strain>
    </source>
</reference>
<feature type="signal peptide" evidence="1">
    <location>
        <begin position="1"/>
        <end position="17"/>
    </location>
</feature>
<dbReference type="EMBL" id="AUXW01000184">
    <property type="protein sequence ID" value="KKE81602.1"/>
    <property type="molecule type" value="Genomic_DNA"/>
</dbReference>
<feature type="chain" id="PRO_5002499481" evidence="1">
    <location>
        <begin position="18"/>
        <end position="107"/>
    </location>
</feature>